<dbReference type="PANTHER" id="PTHR30572">
    <property type="entry name" value="MEMBRANE COMPONENT OF TRANSPORTER-RELATED"/>
    <property type="match status" value="1"/>
</dbReference>
<keyword evidence="2" id="KW-1003">Cell membrane</keyword>
<keyword evidence="4 7" id="KW-1133">Transmembrane helix</keyword>
<reference evidence="10 11" key="1">
    <citation type="journal article" date="2014" name="Genome Announc.">
        <title>Draft genome sequences of eight enterohepatic helicobacter species isolated from both laboratory and wild rodents.</title>
        <authorList>
            <person name="Sheh A."/>
            <person name="Shen Z."/>
            <person name="Fox J.G."/>
        </authorList>
    </citation>
    <scope>NUCLEOTIDE SEQUENCE [LARGE SCALE GENOMIC DNA]</scope>
    <source>
        <strain evidence="10 11">ATCC 700114</strain>
    </source>
</reference>
<dbReference type="OrthoDB" id="9802264at2"/>
<feature type="domain" description="ABC3 transporter permease C-terminal" evidence="8">
    <location>
        <begin position="284"/>
        <end position="396"/>
    </location>
</feature>
<dbReference type="InterPro" id="IPR025857">
    <property type="entry name" value="MacB_PCD"/>
</dbReference>
<dbReference type="RefSeq" id="WP_034345455.1">
    <property type="nucleotide sequence ID" value="NZ_FZNG01000054.1"/>
</dbReference>
<comment type="caution">
    <text evidence="10">The sequence shown here is derived from an EMBL/GenBank/DDBJ whole genome shotgun (WGS) entry which is preliminary data.</text>
</comment>
<name>A0A4U8S9S6_9HELI</name>
<evidence type="ECO:0000256" key="3">
    <source>
        <dbReference type="ARBA" id="ARBA00022692"/>
    </source>
</evidence>
<dbReference type="InterPro" id="IPR050250">
    <property type="entry name" value="Macrolide_Exporter_MacB"/>
</dbReference>
<keyword evidence="3 7" id="KW-0812">Transmembrane</keyword>
<organism evidence="10 11">
    <name type="scientific">Helicobacter trogontum</name>
    <dbReference type="NCBI Taxonomy" id="50960"/>
    <lineage>
        <taxon>Bacteria</taxon>
        <taxon>Pseudomonadati</taxon>
        <taxon>Campylobacterota</taxon>
        <taxon>Epsilonproteobacteria</taxon>
        <taxon>Campylobacterales</taxon>
        <taxon>Helicobacteraceae</taxon>
        <taxon>Helicobacter</taxon>
    </lineage>
</organism>
<evidence type="ECO:0000256" key="5">
    <source>
        <dbReference type="ARBA" id="ARBA00023136"/>
    </source>
</evidence>
<comment type="similarity">
    <text evidence="6">Belongs to the ABC-4 integral membrane protein family.</text>
</comment>
<evidence type="ECO:0000313" key="10">
    <source>
        <dbReference type="EMBL" id="TLD82783.1"/>
    </source>
</evidence>
<accession>A0A4U8S9S6</accession>
<dbReference type="Pfam" id="PF12704">
    <property type="entry name" value="MacB_PCD"/>
    <property type="match status" value="1"/>
</dbReference>
<dbReference type="Proteomes" id="UP000029878">
    <property type="component" value="Unassembled WGS sequence"/>
</dbReference>
<evidence type="ECO:0000313" key="11">
    <source>
        <dbReference type="Proteomes" id="UP000029878"/>
    </source>
</evidence>
<evidence type="ECO:0000256" key="7">
    <source>
        <dbReference type="SAM" id="Phobius"/>
    </source>
</evidence>
<comment type="subcellular location">
    <subcellularLocation>
        <location evidence="1">Cell membrane</location>
        <topology evidence="1">Multi-pass membrane protein</topology>
    </subcellularLocation>
</comment>
<sequence length="403" mass="44346">MIWNAISLAFRQISRNYLRAFLTMLGIIIGVGSVIVMISLGNGTTKKVQMQIASMGSNVLVIRPAFRLNTGGGSLSKKFTNREVEILESRLTASIKHIAPLSSTSAIAQYMGVNTNTTISGITNNYFKVADWQVELGRPFNTEDLSSNVCILGQSVRLVLFKDSNPLGEKVRISKSICEVIGVFKAKGQGGFGNDQDDFIALPFKTYLRDISGVTSNYNIDRIMISMKDGIDSSNLSEQIRQILREHRNIKRGQLDTFDIMDTKQFEESMTSTMRILFIFLSSAAGISLIVGGIGIMNIMLVSVTERTKEIGTRLAIGALERDVLLQFLIESVVVSALGGSIGIILAFFISWGVAIKMDIPFVFDMWVAFGAFLFSAIIGVIFGYLPAKRASKLDPIEALRYE</sequence>
<gene>
    <name evidence="10" type="ORF">LS81_006770</name>
</gene>
<dbReference type="GO" id="GO:0022857">
    <property type="term" value="F:transmembrane transporter activity"/>
    <property type="evidence" value="ECO:0007669"/>
    <property type="project" value="TreeGrafter"/>
</dbReference>
<feature type="domain" description="MacB-like periplasmic core" evidence="9">
    <location>
        <begin position="21"/>
        <end position="243"/>
    </location>
</feature>
<feature type="transmembrane region" description="Helical" evidence="7">
    <location>
        <begin position="362"/>
        <end position="386"/>
    </location>
</feature>
<feature type="transmembrane region" description="Helical" evidence="7">
    <location>
        <begin position="276"/>
        <end position="304"/>
    </location>
</feature>
<evidence type="ECO:0000256" key="4">
    <source>
        <dbReference type="ARBA" id="ARBA00022989"/>
    </source>
</evidence>
<dbReference type="Pfam" id="PF02687">
    <property type="entry name" value="FtsX"/>
    <property type="match status" value="1"/>
</dbReference>
<dbReference type="EMBL" id="JRPL02000015">
    <property type="protein sequence ID" value="TLD82783.1"/>
    <property type="molecule type" value="Genomic_DNA"/>
</dbReference>
<dbReference type="PANTHER" id="PTHR30572:SF4">
    <property type="entry name" value="ABC TRANSPORTER PERMEASE YTRF"/>
    <property type="match status" value="1"/>
</dbReference>
<protein>
    <submittedName>
        <fullName evidence="10">FtsX-like permease family protein</fullName>
    </submittedName>
</protein>
<feature type="transmembrane region" description="Helical" evidence="7">
    <location>
        <begin position="20"/>
        <end position="40"/>
    </location>
</feature>
<proteinExistence type="inferred from homology"/>
<dbReference type="InterPro" id="IPR003838">
    <property type="entry name" value="ABC3_permease_C"/>
</dbReference>
<evidence type="ECO:0000259" key="8">
    <source>
        <dbReference type="Pfam" id="PF02687"/>
    </source>
</evidence>
<evidence type="ECO:0000259" key="9">
    <source>
        <dbReference type="Pfam" id="PF12704"/>
    </source>
</evidence>
<keyword evidence="5 7" id="KW-0472">Membrane</keyword>
<evidence type="ECO:0000256" key="6">
    <source>
        <dbReference type="ARBA" id="ARBA00038076"/>
    </source>
</evidence>
<feature type="transmembrane region" description="Helical" evidence="7">
    <location>
        <begin position="324"/>
        <end position="350"/>
    </location>
</feature>
<evidence type="ECO:0000256" key="1">
    <source>
        <dbReference type="ARBA" id="ARBA00004651"/>
    </source>
</evidence>
<dbReference type="GO" id="GO:0005886">
    <property type="term" value="C:plasma membrane"/>
    <property type="evidence" value="ECO:0007669"/>
    <property type="project" value="UniProtKB-SubCell"/>
</dbReference>
<dbReference type="AlphaFoldDB" id="A0A4U8S9S6"/>
<evidence type="ECO:0000256" key="2">
    <source>
        <dbReference type="ARBA" id="ARBA00022475"/>
    </source>
</evidence>